<dbReference type="AlphaFoldDB" id="A0A2A2HFC9"/>
<reference evidence="2 4" key="2">
    <citation type="journal article" date="2017" name="BMC Genomics">
        <title>Genomic analysis of methanogenic archaea reveals a shift towards energy conservation.</title>
        <authorList>
            <person name="Gilmore S.P."/>
            <person name="Henske J.K."/>
            <person name="Sexton J.A."/>
            <person name="Solomon K.V."/>
            <person name="Seppala S."/>
            <person name="Yoo J.I."/>
            <person name="Huyett L.M."/>
            <person name="Pressman A."/>
            <person name="Cogan J.Z."/>
            <person name="Kivenson V."/>
            <person name="Peng X."/>
            <person name="Tan Y."/>
            <person name="Valentine D.L."/>
            <person name="O'Malley M.A."/>
        </authorList>
    </citation>
    <scope>NUCLEOTIDE SEQUENCE [LARGE SCALE GENOMIC DNA]</scope>
    <source>
        <strain evidence="2 4">1R-7</strain>
    </source>
</reference>
<evidence type="ECO:0000256" key="1">
    <source>
        <dbReference type="SAM" id="Coils"/>
    </source>
</evidence>
<dbReference type="Proteomes" id="UP000217528">
    <property type="component" value="Unassembled WGS sequence"/>
</dbReference>
<dbReference type="EMBL" id="LWMS01000044">
    <property type="protein sequence ID" value="PWL07777.1"/>
    <property type="molecule type" value="Genomic_DNA"/>
</dbReference>
<keyword evidence="1" id="KW-0175">Coiled coil</keyword>
<evidence type="ECO:0000313" key="2">
    <source>
        <dbReference type="EMBL" id="PAV08139.1"/>
    </source>
</evidence>
<organism evidence="2 4">
    <name type="scientific">Methanosphaera cuniculi</name>
    <dbReference type="NCBI Taxonomy" id="1077256"/>
    <lineage>
        <taxon>Archaea</taxon>
        <taxon>Methanobacteriati</taxon>
        <taxon>Methanobacteriota</taxon>
        <taxon>Methanomada group</taxon>
        <taxon>Methanobacteria</taxon>
        <taxon>Methanobacteriales</taxon>
        <taxon>Methanobacteriaceae</taxon>
        <taxon>Methanosphaera</taxon>
    </lineage>
</organism>
<dbReference type="RefSeq" id="WP_095608039.1">
    <property type="nucleotide sequence ID" value="NZ_LMVN01000002.1"/>
</dbReference>
<keyword evidence="4" id="KW-1185">Reference proteome</keyword>
<gene>
    <name evidence="2" type="ORF">ASJ82_01345</name>
    <name evidence="3" type="ORF">MSCUN_13080</name>
</gene>
<protein>
    <submittedName>
        <fullName evidence="2">Uncharacterized protein</fullName>
    </submittedName>
</protein>
<evidence type="ECO:0000313" key="4">
    <source>
        <dbReference type="Proteomes" id="UP000217528"/>
    </source>
</evidence>
<proteinExistence type="predicted"/>
<sequence length="92" mass="11090">MSDQNLEKRFRQYAEKEKETLKKHGKTTDSFVKEAMEWSRSVEGKLELDKFILSTEILHIEEEIEALRKRREKKQKAISEIEDELKKHNNKE</sequence>
<reference evidence="3 5" key="1">
    <citation type="submission" date="2016-04" db="EMBL/GenBank/DDBJ databases">
        <title>Genome sequence of Methanosphaera cuniculi DSM 4103.</title>
        <authorList>
            <person name="Poehlein A."/>
            <person name="Seedorf H."/>
            <person name="Daniel R."/>
        </authorList>
    </citation>
    <scope>NUCLEOTIDE SEQUENCE [LARGE SCALE GENOMIC DNA]</scope>
    <source>
        <strain evidence="3 5">DSM 4103</strain>
    </source>
</reference>
<dbReference type="EMBL" id="LMVN01000002">
    <property type="protein sequence ID" value="PAV08139.1"/>
    <property type="molecule type" value="Genomic_DNA"/>
</dbReference>
<evidence type="ECO:0000313" key="3">
    <source>
        <dbReference type="EMBL" id="PWL07777.1"/>
    </source>
</evidence>
<dbReference type="Proteomes" id="UP000246004">
    <property type="component" value="Unassembled WGS sequence"/>
</dbReference>
<accession>A0A2A2HFC9</accession>
<feature type="coiled-coil region" evidence="1">
    <location>
        <begin position="57"/>
        <end position="91"/>
    </location>
</feature>
<evidence type="ECO:0000313" key="5">
    <source>
        <dbReference type="Proteomes" id="UP000246004"/>
    </source>
</evidence>
<name>A0A2A2HFC9_9EURY</name>
<comment type="caution">
    <text evidence="2">The sequence shown here is derived from an EMBL/GenBank/DDBJ whole genome shotgun (WGS) entry which is preliminary data.</text>
</comment>